<proteinExistence type="predicted"/>
<sequence length="103" mass="12476">MHKNLYVSKAKRRMSRNEQRGCIDQRRVWRMSLKASEFRRLTAWWRVAARAPFHTTLHEMLEMRYLWQQPVRRENTQRVSFLGQELHTLLEDAVRAALWLPAA</sequence>
<accession>D4GCM6</accession>
<dbReference type="KEGG" id="pam:PANA_1532"/>
<gene>
    <name evidence="1" type="ordered locus">PANA_1532</name>
</gene>
<dbReference type="Proteomes" id="UP000001702">
    <property type="component" value="Chromosome"/>
</dbReference>
<name>D4GCM6_PANAM</name>
<keyword evidence="2" id="KW-1185">Reference proteome</keyword>
<evidence type="ECO:0000313" key="2">
    <source>
        <dbReference type="Proteomes" id="UP000001702"/>
    </source>
</evidence>
<protein>
    <submittedName>
        <fullName evidence="1">Uncharacterized protein</fullName>
    </submittedName>
</protein>
<evidence type="ECO:0000313" key="1">
    <source>
        <dbReference type="EMBL" id="ADD76699.1"/>
    </source>
</evidence>
<organism evidence="1 2">
    <name type="scientific">Pantoea ananatis (strain LMG 20103)</name>
    <dbReference type="NCBI Taxonomy" id="706191"/>
    <lineage>
        <taxon>Bacteria</taxon>
        <taxon>Pseudomonadati</taxon>
        <taxon>Pseudomonadota</taxon>
        <taxon>Gammaproteobacteria</taxon>
        <taxon>Enterobacterales</taxon>
        <taxon>Erwiniaceae</taxon>
        <taxon>Pantoea</taxon>
    </lineage>
</organism>
<dbReference type="STRING" id="706191.PANA_1532"/>
<dbReference type="eggNOG" id="COG0451">
    <property type="taxonomic scope" value="Bacteria"/>
</dbReference>
<dbReference type="AlphaFoldDB" id="D4GCM6"/>
<dbReference type="EMBL" id="CP001875">
    <property type="protein sequence ID" value="ADD76699.1"/>
    <property type="molecule type" value="Genomic_DNA"/>
</dbReference>
<reference evidence="1 2" key="1">
    <citation type="journal article" date="2010" name="J. Bacteriol.">
        <title>Genome sequence of Pantoea ananatis LMG20103, the causative agent of Eucalyptus blight and dieback.</title>
        <authorList>
            <person name="De Maayer P."/>
            <person name="Chan W.Y."/>
            <person name="Venter S.N."/>
            <person name="Toth I.K."/>
            <person name="Birch P.R."/>
            <person name="Joubert F."/>
            <person name="Coutinho T.A."/>
        </authorList>
    </citation>
    <scope>NUCLEOTIDE SEQUENCE [LARGE SCALE GENOMIC DNA]</scope>
    <source>
        <strain evidence="1 2">LMG 20103</strain>
    </source>
</reference>
<dbReference type="HOGENOM" id="CLU_2261009_0_0_6"/>